<dbReference type="PANTHER" id="PTHR47345">
    <property type="entry name" value="CUT9-INTERACTING PROTEIN SCN1"/>
    <property type="match status" value="1"/>
</dbReference>
<dbReference type="AlphaFoldDB" id="A0A3N4IMB9"/>
<dbReference type="InterPro" id="IPR001130">
    <property type="entry name" value="TatD-like"/>
</dbReference>
<name>A0A3N4IMB9_ASCIM</name>
<dbReference type="EMBL" id="ML119647">
    <property type="protein sequence ID" value="RPA87019.1"/>
    <property type="molecule type" value="Genomic_DNA"/>
</dbReference>
<evidence type="ECO:0000313" key="2">
    <source>
        <dbReference type="EMBL" id="RPA87019.1"/>
    </source>
</evidence>
<feature type="region of interest" description="Disordered" evidence="1">
    <location>
        <begin position="166"/>
        <end position="188"/>
    </location>
</feature>
<protein>
    <submittedName>
        <fullName evidence="2">Metallo-dependent hydrolase</fullName>
    </submittedName>
</protein>
<gene>
    <name evidence="2" type="ORF">BJ508DRAFT_410606</name>
</gene>
<evidence type="ECO:0000313" key="3">
    <source>
        <dbReference type="Proteomes" id="UP000275078"/>
    </source>
</evidence>
<dbReference type="Pfam" id="PF01026">
    <property type="entry name" value="TatD_DNase"/>
    <property type="match status" value="2"/>
</dbReference>
<proteinExistence type="predicted"/>
<dbReference type="Proteomes" id="UP000275078">
    <property type="component" value="Unassembled WGS sequence"/>
</dbReference>
<reference evidence="2 3" key="1">
    <citation type="journal article" date="2018" name="Nat. Ecol. Evol.">
        <title>Pezizomycetes genomes reveal the molecular basis of ectomycorrhizal truffle lifestyle.</title>
        <authorList>
            <person name="Murat C."/>
            <person name="Payen T."/>
            <person name="Noel B."/>
            <person name="Kuo A."/>
            <person name="Morin E."/>
            <person name="Chen J."/>
            <person name="Kohler A."/>
            <person name="Krizsan K."/>
            <person name="Balestrini R."/>
            <person name="Da Silva C."/>
            <person name="Montanini B."/>
            <person name="Hainaut M."/>
            <person name="Levati E."/>
            <person name="Barry K.W."/>
            <person name="Belfiori B."/>
            <person name="Cichocki N."/>
            <person name="Clum A."/>
            <person name="Dockter R.B."/>
            <person name="Fauchery L."/>
            <person name="Guy J."/>
            <person name="Iotti M."/>
            <person name="Le Tacon F."/>
            <person name="Lindquist E.A."/>
            <person name="Lipzen A."/>
            <person name="Malagnac F."/>
            <person name="Mello A."/>
            <person name="Molinier V."/>
            <person name="Miyauchi S."/>
            <person name="Poulain J."/>
            <person name="Riccioni C."/>
            <person name="Rubini A."/>
            <person name="Sitrit Y."/>
            <person name="Splivallo R."/>
            <person name="Traeger S."/>
            <person name="Wang M."/>
            <person name="Zifcakova L."/>
            <person name="Wipf D."/>
            <person name="Zambonelli A."/>
            <person name="Paolocci F."/>
            <person name="Nowrousian M."/>
            <person name="Ottonello S."/>
            <person name="Baldrian P."/>
            <person name="Spatafora J.W."/>
            <person name="Henrissat B."/>
            <person name="Nagy L.G."/>
            <person name="Aury J.M."/>
            <person name="Wincker P."/>
            <person name="Grigoriev I.V."/>
            <person name="Bonfante P."/>
            <person name="Martin F.M."/>
        </authorList>
    </citation>
    <scope>NUCLEOTIDE SEQUENCE [LARGE SCALE GENOMIC DNA]</scope>
    <source>
        <strain evidence="2 3">RN42</strain>
    </source>
</reference>
<dbReference type="GO" id="GO:0016788">
    <property type="term" value="F:hydrolase activity, acting on ester bonds"/>
    <property type="evidence" value="ECO:0007669"/>
    <property type="project" value="InterPro"/>
</dbReference>
<dbReference type="Gene3D" id="3.20.20.140">
    <property type="entry name" value="Metal-dependent hydrolases"/>
    <property type="match status" value="1"/>
</dbReference>
<keyword evidence="3" id="KW-1185">Reference proteome</keyword>
<dbReference type="PANTHER" id="PTHR47345:SF1">
    <property type="entry name" value="CUT9-INTERACTING PROTEIN SCN1"/>
    <property type="match status" value="1"/>
</dbReference>
<evidence type="ECO:0000256" key="1">
    <source>
        <dbReference type="SAM" id="MobiDB-lite"/>
    </source>
</evidence>
<accession>A0A3N4IMB9</accession>
<dbReference type="InterPro" id="IPR032466">
    <property type="entry name" value="Metal_Hydrolase"/>
</dbReference>
<keyword evidence="2" id="KW-0378">Hydrolase</keyword>
<sequence length="427" mass="47951">MPREEPEPLNITIPDEIWQYSLYDAHCHPTDTPSCLPKIPKMRVKGLCVMGTRFSDQVPVKELAAKEPTVIPSFGLHPWFSHYLYDDSDPTLAGLKDDMSKLKSVHYFQVLQPDPEAHFINDLPDPVPLSEKINELRELLKATPNALVGEIGLDKSFRIPVNWSEHVPNPEYSEDPDTPAGSRGGRRLSPYRVSAEHQKKVFVAQVKLAGELGRGVSAHSVKAHGGVWECLRELWKGHEVRVESKRERKLREGRRGVLLPENDEGFDFSSDEDSDEEDYGGGSKVIAKLIAQKAKAHVLDDAAALRKAKEPPKPYPPRVCLHSCSAPLVSVKQFLTPPDSTHVYPSDVYFSFSTTVNSRHMGHLDDVIKAVPEDRILSESDLHKAGEEMETAVAEAVVYICKVRGWDLKKGCEILERNWKRFVTGEE</sequence>
<dbReference type="OrthoDB" id="413993at2759"/>
<dbReference type="InterPro" id="IPR053044">
    <property type="entry name" value="Metallo-hydrolase/TatD-type"/>
</dbReference>
<dbReference type="SUPFAM" id="SSF51556">
    <property type="entry name" value="Metallo-dependent hydrolases"/>
    <property type="match status" value="1"/>
</dbReference>
<organism evidence="2 3">
    <name type="scientific">Ascobolus immersus RN42</name>
    <dbReference type="NCBI Taxonomy" id="1160509"/>
    <lineage>
        <taxon>Eukaryota</taxon>
        <taxon>Fungi</taxon>
        <taxon>Dikarya</taxon>
        <taxon>Ascomycota</taxon>
        <taxon>Pezizomycotina</taxon>
        <taxon>Pezizomycetes</taxon>
        <taxon>Pezizales</taxon>
        <taxon>Ascobolaceae</taxon>
        <taxon>Ascobolus</taxon>
    </lineage>
</organism>